<dbReference type="EMBL" id="SPNC01000134">
    <property type="protein sequence ID" value="TFH94356.1"/>
    <property type="molecule type" value="Genomic_DNA"/>
</dbReference>
<dbReference type="OrthoDB" id="1121113at2"/>
<organism evidence="1 2">
    <name type="scientific">Porphyromonas levii</name>
    <dbReference type="NCBI Taxonomy" id="28114"/>
    <lineage>
        <taxon>Bacteria</taxon>
        <taxon>Pseudomonadati</taxon>
        <taxon>Bacteroidota</taxon>
        <taxon>Bacteroidia</taxon>
        <taxon>Bacteroidales</taxon>
        <taxon>Porphyromonadaceae</taxon>
        <taxon>Porphyromonas</taxon>
    </lineage>
</organism>
<name>A0A4Y8WMM6_9PORP</name>
<protein>
    <submittedName>
        <fullName evidence="1">Uncharacterized protein</fullName>
    </submittedName>
</protein>
<keyword evidence="2" id="KW-1185">Reference proteome</keyword>
<sequence length="124" mass="14757">MGIGNFYKQPKPSKFRYVYRYYDPKKEADEKRRLRVRRQYGLDEEVDPEQVKEELKGSFRKQSDHLAKYDKEQVGDKAFAERNRVTMIVLILGLVLLIWLFRHLGTGLFRYIGQGFTNIFSLFG</sequence>
<reference evidence="1 2" key="1">
    <citation type="submission" date="2019-03" db="EMBL/GenBank/DDBJ databases">
        <title>Porphyromonas levii Isolated from the Uterus of Dairy Cows.</title>
        <authorList>
            <person name="Francis A.M."/>
        </authorList>
    </citation>
    <scope>NUCLEOTIDE SEQUENCE [LARGE SCALE GENOMIC DNA]</scope>
    <source>
        <strain evidence="1 2">AF5678</strain>
    </source>
</reference>
<dbReference type="RefSeq" id="WP_018357493.1">
    <property type="nucleotide sequence ID" value="NZ_CP197400.1"/>
</dbReference>
<accession>A0A4Y8WMM6</accession>
<proteinExistence type="predicted"/>
<gene>
    <name evidence="1" type="ORF">E4P47_07830</name>
</gene>
<evidence type="ECO:0000313" key="2">
    <source>
        <dbReference type="Proteomes" id="UP000297225"/>
    </source>
</evidence>
<dbReference type="GeneID" id="66797959"/>
<comment type="caution">
    <text evidence="1">The sequence shown here is derived from an EMBL/GenBank/DDBJ whole genome shotgun (WGS) entry which is preliminary data.</text>
</comment>
<evidence type="ECO:0000313" key="1">
    <source>
        <dbReference type="EMBL" id="TFH94356.1"/>
    </source>
</evidence>
<dbReference type="AlphaFoldDB" id="A0A4Y8WMM6"/>
<dbReference type="Proteomes" id="UP000297225">
    <property type="component" value="Unassembled WGS sequence"/>
</dbReference>